<dbReference type="AlphaFoldDB" id="A0A843XJF9"/>
<feature type="non-terminal residue" evidence="3">
    <location>
        <position position="1"/>
    </location>
</feature>
<keyword evidence="2" id="KW-1133">Transmembrane helix</keyword>
<organism evidence="3 4">
    <name type="scientific">Colocasia esculenta</name>
    <name type="common">Wild taro</name>
    <name type="synonym">Arum esculentum</name>
    <dbReference type="NCBI Taxonomy" id="4460"/>
    <lineage>
        <taxon>Eukaryota</taxon>
        <taxon>Viridiplantae</taxon>
        <taxon>Streptophyta</taxon>
        <taxon>Embryophyta</taxon>
        <taxon>Tracheophyta</taxon>
        <taxon>Spermatophyta</taxon>
        <taxon>Magnoliopsida</taxon>
        <taxon>Liliopsida</taxon>
        <taxon>Araceae</taxon>
        <taxon>Aroideae</taxon>
        <taxon>Colocasieae</taxon>
        <taxon>Colocasia</taxon>
    </lineage>
</organism>
<keyword evidence="2" id="KW-0472">Membrane</keyword>
<proteinExistence type="predicted"/>
<feature type="compositionally biased region" description="Polar residues" evidence="1">
    <location>
        <begin position="12"/>
        <end position="26"/>
    </location>
</feature>
<feature type="region of interest" description="Disordered" evidence="1">
    <location>
        <begin position="12"/>
        <end position="75"/>
    </location>
</feature>
<keyword evidence="4" id="KW-1185">Reference proteome</keyword>
<protein>
    <submittedName>
        <fullName evidence="3">Uncharacterized protein</fullName>
    </submittedName>
</protein>
<feature type="transmembrane region" description="Helical" evidence="2">
    <location>
        <begin position="85"/>
        <end position="106"/>
    </location>
</feature>
<name>A0A843XJF9_COLES</name>
<dbReference type="EMBL" id="NMUH01009261">
    <property type="protein sequence ID" value="MQM19848.1"/>
    <property type="molecule type" value="Genomic_DNA"/>
</dbReference>
<comment type="caution">
    <text evidence="3">The sequence shown here is derived from an EMBL/GenBank/DDBJ whole genome shotgun (WGS) entry which is preliminary data.</text>
</comment>
<accession>A0A843XJF9</accession>
<feature type="compositionally biased region" description="Basic and acidic residues" evidence="1">
    <location>
        <begin position="33"/>
        <end position="45"/>
    </location>
</feature>
<evidence type="ECO:0000313" key="4">
    <source>
        <dbReference type="Proteomes" id="UP000652761"/>
    </source>
</evidence>
<evidence type="ECO:0000313" key="3">
    <source>
        <dbReference type="EMBL" id="MQM19848.1"/>
    </source>
</evidence>
<evidence type="ECO:0000256" key="1">
    <source>
        <dbReference type="SAM" id="MobiDB-lite"/>
    </source>
</evidence>
<sequence length="119" mass="12820">LGLLLHAATASPTIASNGPHTSNAGSTHKHTHTEKSEYVERDRPHRSSTQPPSSALHRADWPEQNTTSHLPSGAGKVLDPSMVSFFIMGWALVVALLFSAVFFFPVGEGDVDHVHLCGR</sequence>
<dbReference type="Proteomes" id="UP000652761">
    <property type="component" value="Unassembled WGS sequence"/>
</dbReference>
<keyword evidence="2" id="KW-0812">Transmembrane</keyword>
<reference evidence="3" key="1">
    <citation type="submission" date="2017-07" db="EMBL/GenBank/DDBJ databases">
        <title>Taro Niue Genome Assembly and Annotation.</title>
        <authorList>
            <person name="Atibalentja N."/>
            <person name="Keating K."/>
            <person name="Fields C.J."/>
        </authorList>
    </citation>
    <scope>NUCLEOTIDE SEQUENCE</scope>
    <source>
        <strain evidence="3">Niue_2</strain>
        <tissue evidence="3">Leaf</tissue>
    </source>
</reference>
<evidence type="ECO:0000256" key="2">
    <source>
        <dbReference type="SAM" id="Phobius"/>
    </source>
</evidence>
<gene>
    <name evidence="3" type="ORF">Taro_052860</name>
</gene>